<dbReference type="EMBL" id="JAKKPZ010000031">
    <property type="protein sequence ID" value="KAI1709293.1"/>
    <property type="molecule type" value="Genomic_DNA"/>
</dbReference>
<comment type="caution">
    <text evidence="3">The sequence shown here is derived from an EMBL/GenBank/DDBJ whole genome shotgun (WGS) entry which is preliminary data.</text>
</comment>
<name>A0AAD4MYY1_9BILA</name>
<feature type="region of interest" description="Disordered" evidence="2">
    <location>
        <begin position="723"/>
        <end position="770"/>
    </location>
</feature>
<evidence type="ECO:0000313" key="3">
    <source>
        <dbReference type="EMBL" id="KAI1709293.1"/>
    </source>
</evidence>
<organism evidence="3 4">
    <name type="scientific">Ditylenchus destructor</name>
    <dbReference type="NCBI Taxonomy" id="166010"/>
    <lineage>
        <taxon>Eukaryota</taxon>
        <taxon>Metazoa</taxon>
        <taxon>Ecdysozoa</taxon>
        <taxon>Nematoda</taxon>
        <taxon>Chromadorea</taxon>
        <taxon>Rhabditida</taxon>
        <taxon>Tylenchina</taxon>
        <taxon>Tylenchomorpha</taxon>
        <taxon>Sphaerularioidea</taxon>
        <taxon>Anguinidae</taxon>
        <taxon>Anguininae</taxon>
        <taxon>Ditylenchus</taxon>
    </lineage>
</organism>
<protein>
    <submittedName>
        <fullName evidence="3">Uncharacterized protein</fullName>
    </submittedName>
</protein>
<reference evidence="3" key="1">
    <citation type="submission" date="2022-01" db="EMBL/GenBank/DDBJ databases">
        <title>Genome Sequence Resource for Two Populations of Ditylenchus destructor, the Migratory Endoparasitic Phytonematode.</title>
        <authorList>
            <person name="Zhang H."/>
            <person name="Lin R."/>
            <person name="Xie B."/>
        </authorList>
    </citation>
    <scope>NUCLEOTIDE SEQUENCE</scope>
    <source>
        <strain evidence="3">BazhouSP</strain>
    </source>
</reference>
<feature type="compositionally biased region" description="Basic and acidic residues" evidence="2">
    <location>
        <begin position="753"/>
        <end position="770"/>
    </location>
</feature>
<proteinExistence type="predicted"/>
<dbReference type="Proteomes" id="UP001201812">
    <property type="component" value="Unassembled WGS sequence"/>
</dbReference>
<feature type="region of interest" description="Disordered" evidence="2">
    <location>
        <begin position="243"/>
        <end position="263"/>
    </location>
</feature>
<keyword evidence="1" id="KW-0175">Coiled coil</keyword>
<keyword evidence="4" id="KW-1185">Reference proteome</keyword>
<feature type="coiled-coil region" evidence="1">
    <location>
        <begin position="581"/>
        <end position="646"/>
    </location>
</feature>
<gene>
    <name evidence="3" type="ORF">DdX_11365</name>
</gene>
<sequence>MSSTDPGRGASSTTNDSTLVHFQNLENRRRVLFSVKSNDIVSNHPASPSTLMSFNSWRSPPPPPHIPWRDDMDLSNPENNNLIETAMDASAISISEAGLFGNSANKAAMSSGISSQFFNINVSAPPEPPAFEQANQTKFRHQVQLRPHQESYVQKTNTELPTQGAQSSNMEKEYAIKEHHLKKQNEHLEQMVKGLQIQLNESNEREVQNRDLLENLRRTRDEESKKFHDRALMLAKQAEDLKAKLREKQSRESGGRDRKEDEYKIADARKETERWRRKYDELKKSSVKETCDAGVNVDIPAGTLNKSTGSDLADKLNVSEAKNSALVARNKKLSGKLDEYQKDLEATRSQLQEISAERDRLLVQPKGLNTGSGEATADHDSVDHKIEELTSENKQLKLVLDEANANIASLQKDIQQLQKIRLFAQVDIDQSAANNKIEELNGEKNELKCALEEGKAQNDRLKNDFEEVQARFKMLEQKLERANNTNVKFVAKQTKLEEEIRASRALLNGLKSQHEIEIADLNKALEGSQQKLTTAKDLYHEISEELEQTKTIVNKRDKDTIRLQRKLDEAEAQKRHNSEALAVANEHISKLVGENEKLRSEVESIRLKSSGDQHEKAENEHLNITLQELRQELQKANCTNSELTAKMEQFRKGNATLTESLKVAEDTNRTLMVTHQTLKSELTKQEAKMSEAKKIIAICLRNEDNDIFGLTNENFGSRRKSLQKVSTSTPGDMEQNVITLSDDEEEQASGNKRKSEDGLSSFENKKGRND</sequence>
<evidence type="ECO:0000256" key="1">
    <source>
        <dbReference type="SAM" id="Coils"/>
    </source>
</evidence>
<evidence type="ECO:0000256" key="2">
    <source>
        <dbReference type="SAM" id="MobiDB-lite"/>
    </source>
</evidence>
<feature type="coiled-coil region" evidence="1">
    <location>
        <begin position="323"/>
        <end position="538"/>
    </location>
</feature>
<dbReference type="AlphaFoldDB" id="A0AAD4MYY1"/>
<accession>A0AAD4MYY1</accession>
<evidence type="ECO:0000313" key="4">
    <source>
        <dbReference type="Proteomes" id="UP001201812"/>
    </source>
</evidence>